<dbReference type="InterPro" id="IPR019268">
    <property type="entry name" value="DUF2278"/>
</dbReference>
<proteinExistence type="predicted"/>
<name>A0A164CJ82_BACCE</name>
<dbReference type="RefSeq" id="WP_063224568.1">
    <property type="nucleotide sequence ID" value="NZ_JBAWLH010000015.1"/>
</dbReference>
<evidence type="ECO:0008006" key="3">
    <source>
        <dbReference type="Google" id="ProtNLM"/>
    </source>
</evidence>
<dbReference type="EMBL" id="LJKA01000070">
    <property type="protein sequence ID" value="KZD28726.1"/>
    <property type="molecule type" value="Genomic_DNA"/>
</dbReference>
<sequence>MPLKNYGVLKGTVIQSKIGKGKTPHYQVHLQDEAEVDYRIAINVKSQSYPSEVLYFASNDIRSEAIHILKTLPFGFTEIKNNEPEVALDYVRGNLFDSKQMIPLPAEKAGVDNDLNEKIERYIKRAIEEIAIIYAFGERWGPEENTPDSYFHFEPGNGIHDIHMNQGNVEKWKGDNGIWQDGGILIHFEKEEKWIGIFLAFQSQSWCTDEEGHARVPVEHCDYKRNN</sequence>
<organism evidence="1 2">
    <name type="scientific">Bacillus cereus</name>
    <dbReference type="NCBI Taxonomy" id="1396"/>
    <lineage>
        <taxon>Bacteria</taxon>
        <taxon>Bacillati</taxon>
        <taxon>Bacillota</taxon>
        <taxon>Bacilli</taxon>
        <taxon>Bacillales</taxon>
        <taxon>Bacillaceae</taxon>
        <taxon>Bacillus</taxon>
        <taxon>Bacillus cereus group</taxon>
    </lineage>
</organism>
<evidence type="ECO:0000313" key="1">
    <source>
        <dbReference type="EMBL" id="KZD28726.1"/>
    </source>
</evidence>
<comment type="caution">
    <text evidence="1">The sequence shown here is derived from an EMBL/GenBank/DDBJ whole genome shotgun (WGS) entry which is preliminary data.</text>
</comment>
<accession>A0A164CJ82</accession>
<dbReference type="Proteomes" id="UP000076501">
    <property type="component" value="Unassembled WGS sequence"/>
</dbReference>
<protein>
    <recommendedName>
        <fullName evidence="3">DUF2278 domain-containing protein</fullName>
    </recommendedName>
</protein>
<dbReference type="PATRIC" id="fig|1396.539.peg.1889"/>
<reference evidence="1 2" key="1">
    <citation type="submission" date="2015-09" db="EMBL/GenBank/DDBJ databases">
        <title>Bacillus cereus food isolates.</title>
        <authorList>
            <person name="Boekhorst J."/>
        </authorList>
    </citation>
    <scope>NUCLEOTIDE SEQUENCE [LARGE SCALE GENOMIC DNA]</scope>
    <source>
        <strain evidence="1 2">B4082</strain>
    </source>
</reference>
<gene>
    <name evidence="1" type="ORF">B4082_4899</name>
</gene>
<dbReference type="Pfam" id="PF10042">
    <property type="entry name" value="DUF2278"/>
    <property type="match status" value="1"/>
</dbReference>
<dbReference type="AlphaFoldDB" id="A0A164CJ82"/>
<evidence type="ECO:0000313" key="2">
    <source>
        <dbReference type="Proteomes" id="UP000076501"/>
    </source>
</evidence>